<dbReference type="PANTHER" id="PTHR46399">
    <property type="entry name" value="B30.2/SPRY DOMAIN-CONTAINING PROTEIN"/>
    <property type="match status" value="1"/>
</dbReference>
<feature type="domain" description="B30.2/SPRY" evidence="26">
    <location>
        <begin position="1327"/>
        <end position="1552"/>
    </location>
</feature>
<keyword evidence="10" id="KW-0112">Calmodulin-binding</keyword>
<dbReference type="Pfam" id="PF08454">
    <property type="entry name" value="RIH_assoc"/>
    <property type="match status" value="1"/>
</dbReference>
<feature type="region of interest" description="Disordered" evidence="24">
    <location>
        <begin position="2271"/>
        <end position="2296"/>
    </location>
</feature>
<dbReference type="GO" id="GO:0051284">
    <property type="term" value="P:positive regulation of sequestering of calcium ion"/>
    <property type="evidence" value="ECO:0007669"/>
    <property type="project" value="Ensembl"/>
</dbReference>
<dbReference type="InterPro" id="IPR043136">
    <property type="entry name" value="B30.2/SPRY_sf"/>
</dbReference>
<dbReference type="FunFam" id="2.80.10.50:FF:000006">
    <property type="entry name" value="Ryanodine receptor 2 (Cardiac)"/>
    <property type="match status" value="1"/>
</dbReference>
<dbReference type="GO" id="GO:0042383">
    <property type="term" value="C:sarcolemma"/>
    <property type="evidence" value="ECO:0007669"/>
    <property type="project" value="TreeGrafter"/>
</dbReference>
<comment type="similarity">
    <text evidence="19">Belongs to the ryanodine receptor (TC 1.A.3.1) family. RYR2 subfamily.</text>
</comment>
<evidence type="ECO:0000256" key="11">
    <source>
        <dbReference type="ARBA" id="ARBA00022951"/>
    </source>
</evidence>
<keyword evidence="9" id="KW-0106">Calcium</keyword>
<keyword evidence="13" id="KW-0406">Ion transport</keyword>
<evidence type="ECO:0000256" key="25">
    <source>
        <dbReference type="SAM" id="Phobius"/>
    </source>
</evidence>
<feature type="transmembrane region" description="Helical" evidence="25">
    <location>
        <begin position="4182"/>
        <end position="4201"/>
    </location>
</feature>
<dbReference type="GO" id="GO:0042802">
    <property type="term" value="F:identical protein binding"/>
    <property type="evidence" value="ECO:0007669"/>
    <property type="project" value="Ensembl"/>
</dbReference>
<evidence type="ECO:0000256" key="24">
    <source>
        <dbReference type="SAM" id="MobiDB-lite"/>
    </source>
</evidence>
<dbReference type="GO" id="GO:0014850">
    <property type="term" value="P:response to muscle activity"/>
    <property type="evidence" value="ECO:0007669"/>
    <property type="project" value="Ensembl"/>
</dbReference>
<dbReference type="SUPFAM" id="SSF82109">
    <property type="entry name" value="MIR domain"/>
    <property type="match status" value="2"/>
</dbReference>
<dbReference type="GO" id="GO:0043924">
    <property type="term" value="F:suramin binding"/>
    <property type="evidence" value="ECO:0007669"/>
    <property type="project" value="Ensembl"/>
</dbReference>
<dbReference type="GO" id="GO:0098904">
    <property type="term" value="P:regulation of AV node cell action potential"/>
    <property type="evidence" value="ECO:0007669"/>
    <property type="project" value="Ensembl"/>
</dbReference>
<proteinExistence type="inferred from homology"/>
<dbReference type="GO" id="GO:0005516">
    <property type="term" value="F:calmodulin binding"/>
    <property type="evidence" value="ECO:0007669"/>
    <property type="project" value="UniProtKB-KW"/>
</dbReference>
<dbReference type="SUPFAM" id="SSF47473">
    <property type="entry name" value="EF-hand"/>
    <property type="match status" value="1"/>
</dbReference>
<dbReference type="Gene3D" id="1.10.490.160">
    <property type="match status" value="3"/>
</dbReference>
<dbReference type="InterPro" id="IPR035762">
    <property type="entry name" value="SPRY3_RyR"/>
</dbReference>
<dbReference type="Gene3D" id="1.10.287.70">
    <property type="match status" value="1"/>
</dbReference>
<dbReference type="InterPro" id="IPR005821">
    <property type="entry name" value="Ion_trans_dom"/>
</dbReference>
<dbReference type="FunFam" id="1.10.490.160:FF:000001">
    <property type="entry name" value="Ryanodine receptor 2 (Cardiac)"/>
    <property type="match status" value="1"/>
</dbReference>
<dbReference type="GO" id="GO:0005513">
    <property type="term" value="P:detection of calcium ion"/>
    <property type="evidence" value="ECO:0007669"/>
    <property type="project" value="Ensembl"/>
</dbReference>
<feature type="domain" description="MIR" evidence="28">
    <location>
        <begin position="276"/>
        <end position="333"/>
    </location>
</feature>
<evidence type="ECO:0000256" key="12">
    <source>
        <dbReference type="ARBA" id="ARBA00022989"/>
    </source>
</evidence>
<dbReference type="Pfam" id="PF02026">
    <property type="entry name" value="RyR"/>
    <property type="match status" value="4"/>
</dbReference>
<keyword evidence="6" id="KW-0107">Calcium channel</keyword>
<dbReference type="InterPro" id="IPR013333">
    <property type="entry name" value="Ryan_recept"/>
</dbReference>
<dbReference type="SMART" id="SM00472">
    <property type="entry name" value="MIR"/>
    <property type="match status" value="4"/>
</dbReference>
<dbReference type="Gene3D" id="1.10.238.10">
    <property type="entry name" value="EF-hand"/>
    <property type="match status" value="1"/>
</dbReference>
<sequence length="4862" mass="552394">MLSDHSDSGEEDDEVVLQCTATIHKEQQKLCLAAEGFGNRLCFLESTSNSKNVPPDLSICTFVLEQSLSVRALQEMLANTVEKSEGQVDVEKWTAQGGGHRTLLYGHAILLRHSYSGMYLCCLSTSRSSTDKLAFDVGLQEDTTGEACWWTIHPASKQRSEGEKVRVGDDLILVSVSSERYLHLSYGNGSLHVDAAFQQTLWSVAPISSGSEAAQGYLIGGDVLRLLHGHMDECLTVPSGEHGEEQRRTVHYEGGAVSVHARSLWRLETLRVAWSGSHIRWGQPFRLRHVTTGKYLSLMEDKNLLLMDKEKADVKSTAFTFRSSKEKLDVGVRKEVDGMGTSEIKYGDSVCYIQHVDTGLWLTYQSVDVKSVRMGSIQRKAIMHHEGHMDDGISLSRSQHEESRTARVIRSTVFLFNRFIRGLDALSKKAKASTVDLPIESVSLSLQDLIGYFHPPDEHLEHEDKQNRLRALKNRQNLFQEEGMINLVLECIDRLHVYSSAAHFADVAGREAGESWKSILNSLYELLAALIRGNRKNCAQFSGSLDWLISRLERLEASSGILEVLHCVLVESPEALNIIKEGHIKSIISLLDKHGRNHKVLDVLCSLCVCHGVAVRSNQHLICDNLLPGRDLLLQTRLVNHVSSMRPNIFLGVSEGSAQYKKWYYELMVDHTEPFVTAEATHLRVGWASTEGYSPYPGGGEEWGGNGVGDDLFSYGFDGLHLWSGCIARTVSSPNQHLLRTDDVISCCLDLSAPSISFRINGQPVQGMFENFNIDGLFFPVVSFSAGIKVRFLLGGRHGEFKFLPPPGYAPCYEAVLPKEKLKVEHSREYKQERTYTRDLLGPTVSLTQAAFTPIPVDTSQIVLPPHLERIREKLAENIHELWVMNKIELGWQYGPVRDDNKRQHPCLVEFSKLPEQERNYNLQMSLETLKTLLALGCHVGISDEHAEDKVKKMKLPKNYQLTSGYKPAPMDLSFIKLTPSQEAMVDKLAENAHNVWARDRIRQGWTYGIQQDVKNRRNPRLVPYTLLDDRTKKSNKDSLREAVRTLLGYGYNLEAPDQDHAARAEVCSGTGERFRIFRAEKTYAVKAGRWYFEFETVTAGDMRVGWSRPGCQPDQELGSDERAFAFDGFKAQRWHQGNEHYGRSWQAGDVVGCMVDMNEHTMMFTLNGEILLDDSGSELAFKDFDVGDGFIPVCSLGVAQVGRMNFGKDVSTLKYFTICGLQEGYEPFAVNTNRDITMWLSKRLPQFLQVPSNHEHIEVTRIDGTIDSSPCLKVTQKSFGSQNSHTDIMFYRLSMPIECAEVFSKTVAGGLPGAGLFGPKNDLEDYDADSDFEVLMKTAHGHLVPDRVDKDKEATKPEFNNHKDYAQEKPSRLKQRFLLRRTKPDYSTSHSARLTEDVLADDRDDYDFLMQTSTYYYSVRIFPGQEPANVWVGWITSDFHQYDTGFDLDRVRTVTVTLGDEKGKVHESIKRSNCYMVCAGESMSPGQGRNNNGLEIGCVVDAASGLLTFIANGKELSTYYQVEPSTKLFPAVFAQATSPNVFQFELGRIKNVMPLSAGLFKSEHKNPVPQCPPRLHVQFLSHVLWSRMPNQFLKVDVSRISERQGWLVQCLDPLQFMSLHIPEENRSVDILELTEQEELLKFHYHTLRLYSAVCALGNHRVAHALCSHVDEPQLLYAIENKYMPGLLRAGYYDLLIDIHLSSYATARLMMNNEYIVPMTEETKSITLFPDENKKHGLPGIGLSTSLRPRMQFSSPSFVSVSNECYQYSPEFPLDILKAKTIQMLTEAVKEGSLHARDPVGGTTEFLFVPLIKLFYTLLIMGIFHNEDLKHILQLIEPSVFKEAATPEEESDTLEKELSVDDAKLQGAGEEEAKGGKRPKEGLLQMKLPEPVKLQMCLLLQYLCDCQVRHRIEAIVAFSDDFVAKLQDNQRFRYNEVMQALNMSAALTARKTKEFRSPPQEQINMLLNFKDDKSECPCPEEIRDQLLDFHEDLMTHCGIELDEDGSLDGNSDLTIRGRLLSLVEKVTYLKKKQAEKPVESDSKKSSTLQQLISETMVRWAQESVIEDPELVRAMFVLLHRQYDGIGGLVRALPKTYTINGVSVEDTINLLASLGQIRSLLSVRMGKEEEKLMIRGLGLYNCMNIDRSYLTMRGSTPLDVAAASVMDNNELALALREPDLEKVVRYLAGCGLQSCQLLVSKGYPDIGWNPVEGERYLDFLRFAVFCNGESVEENANVVVRLLIRRPECFGPALRGEGGNGLLAAMEEAIKIAEDPSRDGPSPNSGSSKTLDTEEEEDDTIHMGNAIMTFYAALIDLLGRCAPEMHLIHAGKGEAIRIRSILRSLIPLGDLVGVISIAFQMPTIAKDGNVVEPDMSAGFCPDHKAAMVLFLDRVYGIEVQDFLLHLLEVGFLPDLRAAASLDTAALSATDMALALNRYLCTAVLPLLTRCAPLFAGTEHHASLIDSLLHTVYRLSKGCSLTKAQRDSIEVCLLSICGQLRPSMMQHLLRRLVFDVPLLNEHAKMPLKLLTNHYERCWKYYCLPGGWGNFGAASEEELHLSRKLFWGIFDALSQKKYEQELFKLALPCLSAVAGALPPDYMESNYVSMMEKQSSMDSEGNFNPQPVDTSNITIPEKLEYFINKYAEHSHDKWSMDKLANGWIYGEIYSDSSKVQPLMKPYKLLSEKEKEIYRWPIKESLKTMLAWGWRIERTREGDSMALYNRTRRISQTSQVSVDAAHGYSPRAIDMSNVTLSRDLHAMAEMMAENYHNIWAKKKKMELESKGGGNHPLLVPYDTLTAKEKAKDREKAQDILKFLQINGYAVSRGFKDLELDTPSIEKRFAYSFLQQLIRYVDEAHQYILEFDGGSRGKGEHFPYEQEIKFFAKVVLPLIDQYFKNHRLYFLSAASRPLCSGGHASNKEKEMVTSLFCKLGVLVRHRISLFGNDATSIVNCLHILGQTLDARTVMKTGLESVKSALRAFLDNAAEDLEKTMENLKQGQFTHTRNQPKGVTQIINYTTVALLPMLSSLFEHIGQHQFGEDLILEDVQVSCYRILTSLYALGTSKSIYVERQRSALGECLAAFASAFPVAFLETHLDKHNIYSIYNTKSSRERAALSLPTNVEDVCPNIPSLEKLMEEIVELAESGIRYTQMPHVMEVILPMLCSYMSRWWEHGPENNPERAEMCCTALNSEHMNTLLGNILKIIYNNLGIDEGAWMKRLAVFSQPIINKVKPQLLKTHFLPLMEKLKKKAAMVVSEEDHLKAEARGDMSEAELLILDEFTTLARDLYAFYPLLIRFVDYNRAKWLKEPNPEAEELFRMVAEVFIYWSKSHNFKREEQNFVVQNEINNMSFLITDTKSKMSKAAVSDQERKKMKRKGDRYSMQTSLIVAALKRLLPIGLNICAPGDQELIALAKNRFSLKDTEDEVRDIIRSNIHLQGKLEDPAIRWQMALYKDLPNRTDDTSDPEKTVERVLDIANVLFHLEQKSKRVGRRHYCLGSTVEHPQRSKKAVWHKLLSKQRKRAVVACFRMAPLYNLPRHRAVNLFLQGYEKSWIETEEHYFEDKLIEDLAKPGADPPEEDEGTKRVDPLHQLILLFSRTALTEKCKLEEDFLYMAYADIMAKEKEMEKQKLLYQQARLHDRGAAEMVLQTISASKGETGPMVAATLKLGIAILNGGNSTVQQKMLDYLKEKKDVGFFQSLAGLMQSCSVLDLNAFERQNKAEGLGMVTEEGSGEKVLQDDEFTCDLFRFLQLLCEGHNSDFQNYLRTQTGNNTTVNIIISTVDYLLRVQESISDFYWYYSGKDVIDEQGQRNFSKAIQVAKQVFNTLTEYIQGPCTGNQQSLAHSRLWDAVVGFLHVFAHMQMKLSQDSSQIELLKELMDLQKDMVVMLLSMLEGNVVNGTIGKQMVDMLVESSNNVEMILKFFDMFLKLKDLTSSDTFKEYDPDGKGVISKRDFHKAMESHKHYTQSETEFLLSCAETDENETLDYEEFVKRFHEPAKDIGFNVAVLLTNLSEHMPNDTRLQTFLELAESVLNYFQPFLGRIEIMGSAKRIERVYFEISESSRTQWEKPQVKESKRQFIFDVVNEGGEKEKMELFVNFCEDTIFEMQLAAQISESDLNERSANKEDSEKERPEEQGPRMAFFSILTVKSALFALRYNILTLMRMLSLKSLKKQMKKVKKMTVKDMVTAFFSSYWSIFMTLLHFVASVFRGFFRIICSLLLGGSLVEGAKKIKVAELLANMPDPTQDEVRGDGEEGERKTLEAALPSEDLTDLKELTEESDLLSDIFGLDLKREGGQYKLIPHNPNAGLSDLMSNPVPMPEVQEKFQEQKAKEEEKEEKEETKSEPEKAEGEDGEKEEKAKEDKGKQKLRQLHTHRYGEPEVPESAFWKKIIAYQQKLLNYFARNFYNMRMLALFVAFAINFILLFYKVSTSSVVEGKELPTRSSSENAKVTSLDSSSHRIIAVHYVLEESSGYMEPTLRILAILHTVISFFCIIGYYCLKVPLVIFKREKEVARKLEFDGLYITEQPSEDDIKGQWDRLVINTQHFCTHKFPDMKILEFYGRDRISELLGMDKAALDFSDAREKKKPKKDSSLSAVLNSIDVKYQMWKLGVVFTDNSFLYLAWYMTMSVLGHYNNFFFAAHLLDIAMGFKTLRTILSSVTHNGKQLVLTVGLLAVVVYLYTVVAFNFFRKFYNKSEDGDTPDMKCDDMLTCYMFHMYVGVRAGGGIGDEIEDPAGDEYEIYRIIFDITFFFFVIVILLAIIQGLIIDAFGELRDQQEQVKEDMETKCFICGIGNDYFDTVPHGFETHTLQEHNLANYLFFLMYLINKDETEHTGQESYVWKMYQERCWEFFPAGDCFRKQYEDQLN</sequence>
<keyword evidence="14 25" id="KW-0472">Membrane</keyword>
<dbReference type="FunFam" id="1.10.238.10:FF:000040">
    <property type="entry name" value="Ryanodine receptor 2"/>
    <property type="match status" value="1"/>
</dbReference>
<evidence type="ECO:0000259" key="26">
    <source>
        <dbReference type="PROSITE" id="PS50188"/>
    </source>
</evidence>
<dbReference type="GO" id="GO:0034236">
    <property type="term" value="F:protein kinase A catalytic subunit binding"/>
    <property type="evidence" value="ECO:0007669"/>
    <property type="project" value="Ensembl"/>
</dbReference>
<dbReference type="InterPro" id="IPR016093">
    <property type="entry name" value="MIR_motif"/>
</dbReference>
<keyword evidence="7 25" id="KW-0812">Transmembrane</keyword>
<dbReference type="GO" id="GO:0097050">
    <property type="term" value="P:type B pancreatic cell apoptotic process"/>
    <property type="evidence" value="ECO:0007669"/>
    <property type="project" value="Ensembl"/>
</dbReference>
<dbReference type="GO" id="GO:0005790">
    <property type="term" value="C:smooth endoplasmic reticulum"/>
    <property type="evidence" value="ECO:0007669"/>
    <property type="project" value="TreeGrafter"/>
</dbReference>
<dbReference type="CDD" id="cd12879">
    <property type="entry name" value="SPRY3_RyR"/>
    <property type="match status" value="1"/>
</dbReference>
<dbReference type="GO" id="GO:0072599">
    <property type="term" value="P:establishment of protein localization to endoplasmic reticulum"/>
    <property type="evidence" value="ECO:0007669"/>
    <property type="project" value="Ensembl"/>
</dbReference>
<dbReference type="GO" id="GO:0098735">
    <property type="term" value="P:positive regulation of the force of heart contraction"/>
    <property type="evidence" value="ECO:0007669"/>
    <property type="project" value="Ensembl"/>
</dbReference>
<evidence type="ECO:0000256" key="10">
    <source>
        <dbReference type="ARBA" id="ARBA00022860"/>
    </source>
</evidence>
<dbReference type="GO" id="GO:0035994">
    <property type="term" value="P:response to muscle stretch"/>
    <property type="evidence" value="ECO:0007669"/>
    <property type="project" value="Ensembl"/>
</dbReference>
<dbReference type="PROSITE" id="PS50919">
    <property type="entry name" value="MIR"/>
    <property type="match status" value="4"/>
</dbReference>
<comment type="function">
    <text evidence="18">Cytosolic calcium-activated calcium channel that mediates the release of Ca(2+) from the sarcoplasmic reticulum into the cytosol and thereby plays a key role in triggering cardiac muscle contraction. Aberrant channel activation can lead to cardiac arrhythmia. In cardiac myocytes, calcium release is triggered by increased Ca(2+) cytosolic levels due to activation of the L-type calcium channel CACNA1C. The calcium channel activity is modulated by formation of heterotetramers with RYR3. Required for cellular calcium ion homeostasis. Required for embryonic heart development.</text>
</comment>
<dbReference type="GO" id="GO:0006874">
    <property type="term" value="P:intracellular calcium ion homeostasis"/>
    <property type="evidence" value="ECO:0007669"/>
    <property type="project" value="InterPro"/>
</dbReference>
<evidence type="ECO:0000256" key="23">
    <source>
        <dbReference type="ARBA" id="ARBA00081517"/>
    </source>
</evidence>
<dbReference type="InterPro" id="IPR014821">
    <property type="entry name" value="Ins145_P3_rcpt"/>
</dbReference>
<dbReference type="Pfam" id="PF00622">
    <property type="entry name" value="SPRY"/>
    <property type="match status" value="3"/>
</dbReference>
<feature type="region of interest" description="Disordered" evidence="24">
    <location>
        <begin position="4112"/>
        <end position="4131"/>
    </location>
</feature>
<dbReference type="InterPro" id="IPR002048">
    <property type="entry name" value="EF_hand_dom"/>
</dbReference>
<dbReference type="GO" id="GO:0071313">
    <property type="term" value="P:cellular response to caffeine"/>
    <property type="evidence" value="ECO:0007669"/>
    <property type="project" value="Ensembl"/>
</dbReference>
<evidence type="ECO:0000256" key="16">
    <source>
        <dbReference type="ARBA" id="ARBA00023303"/>
    </source>
</evidence>
<dbReference type="GO" id="GO:0002027">
    <property type="term" value="P:regulation of heart rate"/>
    <property type="evidence" value="ECO:0007669"/>
    <property type="project" value="Ensembl"/>
</dbReference>
<dbReference type="Pfam" id="PF21119">
    <property type="entry name" value="RYDR_Jsol"/>
    <property type="match status" value="1"/>
</dbReference>
<feature type="transmembrane region" description="Helical" evidence="25">
    <location>
        <begin position="4663"/>
        <end position="4684"/>
    </location>
</feature>
<feature type="transmembrane region" description="Helical" evidence="25">
    <location>
        <begin position="4402"/>
        <end position="4422"/>
    </location>
</feature>
<evidence type="ECO:0000313" key="29">
    <source>
        <dbReference type="Ensembl" id="ENSMLEP00000009821.1"/>
    </source>
</evidence>
<keyword evidence="5" id="KW-0109">Calcium transport</keyword>
<feature type="domain" description="MIR" evidence="28">
    <location>
        <begin position="341"/>
        <end position="398"/>
    </location>
</feature>
<feature type="compositionally biased region" description="Basic and acidic residues" evidence="24">
    <location>
        <begin position="4317"/>
        <end position="4361"/>
    </location>
</feature>
<dbReference type="CDD" id="cd12878">
    <property type="entry name" value="SPRY2_RyR"/>
    <property type="match status" value="1"/>
</dbReference>
<evidence type="ECO:0000313" key="30">
    <source>
        <dbReference type="Proteomes" id="UP000233140"/>
    </source>
</evidence>
<dbReference type="CDD" id="cd12877">
    <property type="entry name" value="SPRY1_RyR"/>
    <property type="match status" value="1"/>
</dbReference>
<dbReference type="GO" id="GO:0005509">
    <property type="term" value="F:calcium ion binding"/>
    <property type="evidence" value="ECO:0007669"/>
    <property type="project" value="InterPro"/>
</dbReference>
<dbReference type="InterPro" id="IPR035761">
    <property type="entry name" value="SPRY1_RyR"/>
</dbReference>
<dbReference type="PRINTS" id="PR00795">
    <property type="entry name" value="RYANODINER"/>
</dbReference>
<name>A0A2K5Y2P1_MANLE</name>
<dbReference type="InterPro" id="IPR003032">
    <property type="entry name" value="Ryanodine_rcpt"/>
</dbReference>
<dbReference type="PANTHER" id="PTHR46399:SF7">
    <property type="entry name" value="RYANODINE RECEPTOR 2"/>
    <property type="match status" value="1"/>
</dbReference>
<dbReference type="InterPro" id="IPR000699">
    <property type="entry name" value="RIH_dom"/>
</dbReference>
<evidence type="ECO:0000256" key="4">
    <source>
        <dbReference type="ARBA" id="ARBA00022553"/>
    </source>
</evidence>
<dbReference type="InterPro" id="IPR036300">
    <property type="entry name" value="MIR_dom_sf"/>
</dbReference>
<dbReference type="InterPro" id="IPR013320">
    <property type="entry name" value="ConA-like_dom_sf"/>
</dbReference>
<evidence type="ECO:0000256" key="21">
    <source>
        <dbReference type="ARBA" id="ARBA00075364"/>
    </source>
</evidence>
<dbReference type="GO" id="GO:0014808">
    <property type="term" value="P:release of sequestered calcium ion into cytosol by sarcoplasmic reticulum"/>
    <property type="evidence" value="ECO:0007669"/>
    <property type="project" value="Ensembl"/>
</dbReference>
<feature type="compositionally biased region" description="Basic and acidic residues" evidence="24">
    <location>
        <begin position="1871"/>
        <end position="1881"/>
    </location>
</feature>
<keyword evidence="2" id="KW-0813">Transport</keyword>
<dbReference type="PROSITE" id="PS50222">
    <property type="entry name" value="EF_HAND_2"/>
    <property type="match status" value="1"/>
</dbReference>
<evidence type="ECO:0000256" key="6">
    <source>
        <dbReference type="ARBA" id="ARBA00022673"/>
    </source>
</evidence>
<dbReference type="GO" id="GO:0060402">
    <property type="term" value="P:calcium ion transport into cytosol"/>
    <property type="evidence" value="ECO:0007669"/>
    <property type="project" value="Ensembl"/>
</dbReference>
<dbReference type="GO" id="GO:0030018">
    <property type="term" value="C:Z disc"/>
    <property type="evidence" value="ECO:0007669"/>
    <property type="project" value="Ensembl"/>
</dbReference>
<dbReference type="GeneTree" id="ENSGT00940000154906"/>
<dbReference type="FunFam" id="2.60.120.920:FF:000002">
    <property type="entry name" value="ryanodine receptor isoform X2"/>
    <property type="match status" value="1"/>
</dbReference>
<dbReference type="Pfam" id="PF01365">
    <property type="entry name" value="RYDR_ITPR"/>
    <property type="match status" value="2"/>
</dbReference>
<evidence type="ECO:0000256" key="19">
    <source>
        <dbReference type="ARBA" id="ARBA00061556"/>
    </source>
</evidence>
<dbReference type="GO" id="GO:0034704">
    <property type="term" value="C:calcium channel complex"/>
    <property type="evidence" value="ECO:0007669"/>
    <property type="project" value="Ensembl"/>
</dbReference>
<dbReference type="InterPro" id="IPR011992">
    <property type="entry name" value="EF-hand-dom_pair"/>
</dbReference>
<evidence type="ECO:0000256" key="22">
    <source>
        <dbReference type="ARBA" id="ARBA00079227"/>
    </source>
</evidence>
<accession>A0A2K5Y2P1</accession>
<keyword evidence="16" id="KW-0407">Ion channel</keyword>
<keyword evidence="30" id="KW-1185">Reference proteome</keyword>
<dbReference type="InterPro" id="IPR035910">
    <property type="entry name" value="RyR/IP3R_RIH_dom_sf"/>
</dbReference>
<feature type="domain" description="EF-hand" evidence="27">
    <location>
        <begin position="3925"/>
        <end position="3960"/>
    </location>
</feature>
<feature type="domain" description="B30.2/SPRY" evidence="26">
    <location>
        <begin position="1015"/>
        <end position="1212"/>
    </location>
</feature>
<dbReference type="PROSITE" id="PS50188">
    <property type="entry name" value="B302_SPRY"/>
    <property type="match status" value="3"/>
</dbReference>
<feature type="region of interest" description="Disordered" evidence="24">
    <location>
        <begin position="4317"/>
        <end position="4369"/>
    </location>
</feature>
<dbReference type="FunFam" id="2.80.10.50:FF:000016">
    <property type="entry name" value="Ryanodine receptor 2 (Cardiac)"/>
    <property type="match status" value="1"/>
</dbReference>
<evidence type="ECO:0000256" key="13">
    <source>
        <dbReference type="ARBA" id="ARBA00023065"/>
    </source>
</evidence>
<dbReference type="FunFam" id="2.60.120.920:FF:000003">
    <property type="entry name" value="ryanodine receptor isoform X2"/>
    <property type="match status" value="1"/>
</dbReference>
<evidence type="ECO:0000256" key="15">
    <source>
        <dbReference type="ARBA" id="ARBA00023286"/>
    </source>
</evidence>
<dbReference type="SUPFAM" id="SSF49899">
    <property type="entry name" value="Concanavalin A-like lectins/glucanases"/>
    <property type="match status" value="2"/>
</dbReference>
<reference evidence="29" key="1">
    <citation type="submission" date="2025-08" db="UniProtKB">
        <authorList>
            <consortium name="Ensembl"/>
        </authorList>
    </citation>
    <scope>IDENTIFICATION</scope>
</reference>
<evidence type="ECO:0000256" key="17">
    <source>
        <dbReference type="ARBA" id="ARBA00036634"/>
    </source>
</evidence>
<evidence type="ECO:0000259" key="28">
    <source>
        <dbReference type="PROSITE" id="PS50919"/>
    </source>
</evidence>
<keyword evidence="11" id="KW-0703">Sarcoplasmic reticulum</keyword>
<dbReference type="CDD" id="cd23291">
    <property type="entry name" value="beta-trefoil_MIR_RyR2"/>
    <property type="match status" value="1"/>
</dbReference>
<dbReference type="Pfam" id="PF02815">
    <property type="entry name" value="MIR"/>
    <property type="match status" value="1"/>
</dbReference>
<organism evidence="29 30">
    <name type="scientific">Mandrillus leucophaeus</name>
    <name type="common">Drill</name>
    <name type="synonym">Papio leucophaeus</name>
    <dbReference type="NCBI Taxonomy" id="9568"/>
    <lineage>
        <taxon>Eukaryota</taxon>
        <taxon>Metazoa</taxon>
        <taxon>Chordata</taxon>
        <taxon>Craniata</taxon>
        <taxon>Vertebrata</taxon>
        <taxon>Euteleostomi</taxon>
        <taxon>Mammalia</taxon>
        <taxon>Eutheria</taxon>
        <taxon>Euarchontoglires</taxon>
        <taxon>Primates</taxon>
        <taxon>Haplorrhini</taxon>
        <taxon>Catarrhini</taxon>
        <taxon>Cercopithecidae</taxon>
        <taxon>Cercopithecinae</taxon>
        <taxon>Mandrillus</taxon>
    </lineage>
</organism>
<dbReference type="Pfam" id="PF13499">
    <property type="entry name" value="EF-hand_7"/>
    <property type="match status" value="1"/>
</dbReference>
<evidence type="ECO:0000256" key="1">
    <source>
        <dbReference type="ARBA" id="ARBA00004326"/>
    </source>
</evidence>
<dbReference type="Proteomes" id="UP000233140">
    <property type="component" value="Unassembled WGS sequence"/>
</dbReference>
<feature type="domain" description="B30.2/SPRY" evidence="26">
    <location>
        <begin position="589"/>
        <end position="799"/>
    </location>
</feature>
<dbReference type="Pfam" id="PF06459">
    <property type="entry name" value="RR_TM4-6"/>
    <property type="match status" value="1"/>
</dbReference>
<dbReference type="Pfam" id="PF08709">
    <property type="entry name" value="Ins145_P3_rec"/>
    <property type="match status" value="1"/>
</dbReference>
<evidence type="ECO:0000256" key="2">
    <source>
        <dbReference type="ARBA" id="ARBA00022448"/>
    </source>
</evidence>
<feature type="domain" description="MIR" evidence="28">
    <location>
        <begin position="100"/>
        <end position="155"/>
    </location>
</feature>
<protein>
    <recommendedName>
        <fullName evidence="20">Ryanodine receptor 2</fullName>
    </recommendedName>
    <alternativeName>
        <fullName evidence="21">Cardiac muscle ryanodine receptor</fullName>
    </alternativeName>
    <alternativeName>
        <fullName evidence="22">Cardiac muscle ryanodine receptor-calcium release channel</fullName>
    </alternativeName>
    <alternativeName>
        <fullName evidence="23">Type 2 ryanodine receptor</fullName>
    </alternativeName>
</protein>
<evidence type="ECO:0000259" key="27">
    <source>
        <dbReference type="PROSITE" id="PS50222"/>
    </source>
</evidence>
<keyword evidence="3" id="KW-0217">Developmental protein</keyword>
<comment type="subcellular location">
    <subcellularLocation>
        <location evidence="1">Sarcoplasmic reticulum membrane</location>
        <topology evidence="1">Multi-pass membrane protein</topology>
    </subcellularLocation>
</comment>
<comment type="catalytic activity">
    <reaction evidence="17">
        <text>Ca(2+)(in) = Ca(2+)(out)</text>
        <dbReference type="Rhea" id="RHEA:29671"/>
        <dbReference type="ChEBI" id="CHEBI:29108"/>
    </reaction>
</comment>
<dbReference type="FunFam" id="2.60.120.920:FF:000012">
    <property type="entry name" value="Ryanodine receptor 2 (Cardiac)"/>
    <property type="match status" value="1"/>
</dbReference>
<dbReference type="Gene3D" id="2.60.120.920">
    <property type="match status" value="3"/>
</dbReference>
<feature type="region of interest" description="Disordered" evidence="24">
    <location>
        <begin position="1846"/>
        <end position="1881"/>
    </location>
</feature>
<dbReference type="FunFam" id="1.10.490.160:FF:000005">
    <property type="entry name" value="Ryanodine receptor 2"/>
    <property type="match status" value="1"/>
</dbReference>
<evidence type="ECO:0000256" key="3">
    <source>
        <dbReference type="ARBA" id="ARBA00022473"/>
    </source>
</evidence>
<evidence type="ECO:0000256" key="9">
    <source>
        <dbReference type="ARBA" id="ARBA00022837"/>
    </source>
</evidence>
<keyword evidence="8" id="KW-0677">Repeat</keyword>
<feature type="compositionally biased region" description="Basic and acidic residues" evidence="24">
    <location>
        <begin position="1853"/>
        <end position="1864"/>
    </location>
</feature>
<dbReference type="GO" id="GO:0005219">
    <property type="term" value="F:ryanodine-sensitive calcium-release channel activity"/>
    <property type="evidence" value="ECO:0007669"/>
    <property type="project" value="Ensembl"/>
</dbReference>
<dbReference type="FunFam" id="1.10.287.70:FF:000017">
    <property type="entry name" value="ryanodine receptor isoform X2"/>
    <property type="match status" value="1"/>
</dbReference>
<evidence type="ECO:0000256" key="8">
    <source>
        <dbReference type="ARBA" id="ARBA00022737"/>
    </source>
</evidence>
<evidence type="ECO:0000256" key="7">
    <source>
        <dbReference type="ARBA" id="ARBA00022692"/>
    </source>
</evidence>
<feature type="transmembrane region" description="Helical" evidence="25">
    <location>
        <begin position="4739"/>
        <end position="4762"/>
    </location>
</feature>
<dbReference type="GO" id="GO:0034237">
    <property type="term" value="F:protein kinase A regulatory subunit binding"/>
    <property type="evidence" value="ECO:0007669"/>
    <property type="project" value="Ensembl"/>
</dbReference>
<dbReference type="Pfam" id="PF00520">
    <property type="entry name" value="Ion_trans"/>
    <property type="match status" value="1"/>
</dbReference>
<feature type="transmembrane region" description="Helical" evidence="25">
    <location>
        <begin position="4476"/>
        <end position="4495"/>
    </location>
</feature>
<dbReference type="GO" id="GO:0033017">
    <property type="term" value="C:sarcoplasmic reticulum membrane"/>
    <property type="evidence" value="ECO:0007669"/>
    <property type="project" value="UniProtKB-SubCell"/>
</dbReference>
<evidence type="ECO:0000256" key="14">
    <source>
        <dbReference type="ARBA" id="ARBA00023136"/>
    </source>
</evidence>
<dbReference type="OMA" id="HYEDTSD"/>
<dbReference type="InterPro" id="IPR009460">
    <property type="entry name" value="Ryanrecept_TM4-6"/>
</dbReference>
<feature type="compositionally biased region" description="Basic and acidic residues" evidence="24">
    <location>
        <begin position="4113"/>
        <end position="4131"/>
    </location>
</feature>
<reference evidence="29" key="2">
    <citation type="submission" date="2025-09" db="UniProtKB">
        <authorList>
            <consortium name="Ensembl"/>
        </authorList>
    </citation>
    <scope>IDENTIFICATION</scope>
</reference>
<dbReference type="Ensembl" id="ENSMLET00000033224.1">
    <property type="protein sequence ID" value="ENSMLEP00000009821.1"/>
    <property type="gene ID" value="ENSMLEG00000027326.1"/>
</dbReference>
<dbReference type="SMART" id="SM00449">
    <property type="entry name" value="SPRY"/>
    <property type="match status" value="3"/>
</dbReference>
<evidence type="ECO:0000256" key="5">
    <source>
        <dbReference type="ARBA" id="ARBA00022568"/>
    </source>
</evidence>
<dbReference type="InterPro" id="IPR015925">
    <property type="entry name" value="Ryanodine_IP3_receptor"/>
</dbReference>
<feature type="domain" description="MIR" evidence="28">
    <location>
        <begin position="215"/>
        <end position="270"/>
    </location>
</feature>
<dbReference type="GO" id="GO:0098910">
    <property type="term" value="P:regulation of atrial cardiac muscle cell action potential"/>
    <property type="evidence" value="ECO:0007669"/>
    <property type="project" value="Ensembl"/>
</dbReference>
<dbReference type="Gene3D" id="1.25.10.30">
    <property type="entry name" value="IP3 receptor type 1 binding core, RIH domain"/>
    <property type="match status" value="1"/>
</dbReference>
<dbReference type="InterPro" id="IPR035764">
    <property type="entry name" value="SPRY2_RyR"/>
</dbReference>
<gene>
    <name evidence="29" type="primary">RYR2</name>
</gene>
<evidence type="ECO:0000256" key="18">
    <source>
        <dbReference type="ARBA" id="ARBA00055603"/>
    </source>
</evidence>
<dbReference type="FunFam" id="1.25.10.30:FF:000002">
    <property type="entry name" value="ryanodine receptor isoform X2"/>
    <property type="match status" value="1"/>
</dbReference>
<dbReference type="InterPro" id="IPR048581">
    <property type="entry name" value="RYDR_Jsol"/>
</dbReference>
<feature type="transmembrane region" description="Helical" evidence="25">
    <location>
        <begin position="4605"/>
        <end position="4626"/>
    </location>
</feature>
<dbReference type="GO" id="GO:0010881">
    <property type="term" value="P:regulation of cardiac muscle contraction by regulation of the release of sequestered calcium ion"/>
    <property type="evidence" value="ECO:0007669"/>
    <property type="project" value="Ensembl"/>
</dbReference>
<dbReference type="GO" id="GO:0098907">
    <property type="term" value="P:regulation of SA node cell action potential"/>
    <property type="evidence" value="ECO:0007669"/>
    <property type="project" value="Ensembl"/>
</dbReference>
<keyword evidence="15" id="KW-1071">Ligand-gated ion channel</keyword>
<dbReference type="InterPro" id="IPR003877">
    <property type="entry name" value="SPRY_dom"/>
</dbReference>
<dbReference type="GO" id="GO:0060048">
    <property type="term" value="P:cardiac muscle contraction"/>
    <property type="evidence" value="ECO:0007669"/>
    <property type="project" value="Ensembl"/>
</dbReference>
<dbReference type="InterPro" id="IPR001870">
    <property type="entry name" value="B30.2/SPRY"/>
</dbReference>
<dbReference type="GO" id="GO:0051775">
    <property type="term" value="P:response to redox state"/>
    <property type="evidence" value="ECO:0007669"/>
    <property type="project" value="Ensembl"/>
</dbReference>
<dbReference type="GO" id="GO:0098911">
    <property type="term" value="P:regulation of ventricular cardiac muscle cell action potential"/>
    <property type="evidence" value="ECO:0007669"/>
    <property type="project" value="Ensembl"/>
</dbReference>
<evidence type="ECO:0000256" key="20">
    <source>
        <dbReference type="ARBA" id="ARBA00071502"/>
    </source>
</evidence>
<dbReference type="SUPFAM" id="SSF100909">
    <property type="entry name" value="IP3 receptor type 1 binding core, domain 2"/>
    <property type="match status" value="1"/>
</dbReference>
<dbReference type="InterPro" id="IPR013662">
    <property type="entry name" value="RIH_assoc-dom"/>
</dbReference>
<keyword evidence="12 25" id="KW-1133">Transmembrane helix</keyword>
<dbReference type="STRING" id="9568.ENSMLEP00000009821"/>
<keyword evidence="4" id="KW-0597">Phosphoprotein</keyword>
<dbReference type="Gene3D" id="2.80.10.50">
    <property type="match status" value="2"/>
</dbReference>